<organism evidence="1 2">
    <name type="scientific">Ambrosiozyma monospora</name>
    <name type="common">Yeast</name>
    <name type="synonym">Endomycopsis monosporus</name>
    <dbReference type="NCBI Taxonomy" id="43982"/>
    <lineage>
        <taxon>Eukaryota</taxon>
        <taxon>Fungi</taxon>
        <taxon>Dikarya</taxon>
        <taxon>Ascomycota</taxon>
        <taxon>Saccharomycotina</taxon>
        <taxon>Pichiomycetes</taxon>
        <taxon>Pichiales</taxon>
        <taxon>Pichiaceae</taxon>
        <taxon>Ambrosiozyma</taxon>
    </lineage>
</organism>
<accession>A0ACB5SWN9</accession>
<reference evidence="1" key="1">
    <citation type="submission" date="2023-04" db="EMBL/GenBank/DDBJ databases">
        <title>Ambrosiozyma monospora NBRC 10751.</title>
        <authorList>
            <person name="Ichikawa N."/>
            <person name="Sato H."/>
            <person name="Tonouchi N."/>
        </authorList>
    </citation>
    <scope>NUCLEOTIDE SEQUENCE</scope>
    <source>
        <strain evidence="1">NBRC 10751</strain>
    </source>
</reference>
<gene>
    <name evidence="1" type="ORF">Amon02_000194200</name>
</gene>
<protein>
    <submittedName>
        <fullName evidence="1">Unnamed protein product</fullName>
    </submittedName>
</protein>
<dbReference type="EMBL" id="BSXS01001045">
    <property type="protein sequence ID" value="GME74895.1"/>
    <property type="molecule type" value="Genomic_DNA"/>
</dbReference>
<evidence type="ECO:0000313" key="1">
    <source>
        <dbReference type="EMBL" id="GME74895.1"/>
    </source>
</evidence>
<name>A0ACB5SWN9_AMBMO</name>
<sequence>MSSNNNGADLIKQDTKISVNTVTTNNSKPKRKGSLSSGMDKLIEKTDSFTNIFKLRGSKKRQRSPDSDSDSEISDGSIQARKHQKTKSTAEQEAFEAREKEYDEMLPEEYRKYRPKGFHN</sequence>
<comment type="caution">
    <text evidence="1">The sequence shown here is derived from an EMBL/GenBank/DDBJ whole genome shotgun (WGS) entry which is preliminary data.</text>
</comment>
<evidence type="ECO:0000313" key="2">
    <source>
        <dbReference type="Proteomes" id="UP001165064"/>
    </source>
</evidence>
<keyword evidence="2" id="KW-1185">Reference proteome</keyword>
<proteinExistence type="predicted"/>
<dbReference type="Proteomes" id="UP001165064">
    <property type="component" value="Unassembled WGS sequence"/>
</dbReference>